<protein>
    <submittedName>
        <fullName evidence="1">Uncharacterized protein</fullName>
    </submittedName>
</protein>
<sequence length="94" mass="10229">MTTIYGAYDKTSETYGLGWADQWDYKFNDKYGSEGDSQATASTGNNQKLAKVKAVASTGMDKTKSVVTSGAQKLKSGTSTGIKWIKEKVQKKPH</sequence>
<dbReference type="EMBL" id="OZ019900">
    <property type="protein sequence ID" value="CAK9234404.1"/>
    <property type="molecule type" value="Genomic_DNA"/>
</dbReference>
<dbReference type="PANTHER" id="PTHR33386:SF5">
    <property type="entry name" value="OS02G0740600 PROTEIN"/>
    <property type="match status" value="1"/>
</dbReference>
<accession>A0ABP0V1F1</accession>
<evidence type="ECO:0000313" key="2">
    <source>
        <dbReference type="Proteomes" id="UP001497512"/>
    </source>
</evidence>
<name>A0ABP0V1F1_9BRYO</name>
<reference evidence="1" key="1">
    <citation type="submission" date="2024-02" db="EMBL/GenBank/DDBJ databases">
        <authorList>
            <consortium name="ELIXIR-Norway"/>
            <consortium name="Elixir Norway"/>
        </authorList>
    </citation>
    <scope>NUCLEOTIDE SEQUENCE</scope>
</reference>
<gene>
    <name evidence="1" type="ORF">CSSPTR1EN2_LOCUS22200</name>
</gene>
<evidence type="ECO:0000313" key="1">
    <source>
        <dbReference type="EMBL" id="CAK9234404.1"/>
    </source>
</evidence>
<dbReference type="Proteomes" id="UP001497512">
    <property type="component" value="Chromosome 8"/>
</dbReference>
<proteinExistence type="predicted"/>
<dbReference type="PANTHER" id="PTHR33386">
    <property type="entry name" value="OS02G0740600 PROTEIN"/>
    <property type="match status" value="1"/>
</dbReference>
<keyword evidence="2" id="KW-1185">Reference proteome</keyword>
<organism evidence="1 2">
    <name type="scientific">Sphagnum troendelagicum</name>
    <dbReference type="NCBI Taxonomy" id="128251"/>
    <lineage>
        <taxon>Eukaryota</taxon>
        <taxon>Viridiplantae</taxon>
        <taxon>Streptophyta</taxon>
        <taxon>Embryophyta</taxon>
        <taxon>Bryophyta</taxon>
        <taxon>Sphagnophytina</taxon>
        <taxon>Sphagnopsida</taxon>
        <taxon>Sphagnales</taxon>
        <taxon>Sphagnaceae</taxon>
        <taxon>Sphagnum</taxon>
    </lineage>
</organism>